<keyword evidence="1" id="KW-1133">Transmembrane helix</keyword>
<feature type="non-terminal residue" evidence="2">
    <location>
        <position position="1"/>
    </location>
</feature>
<dbReference type="Proteomes" id="UP000708208">
    <property type="component" value="Unassembled WGS sequence"/>
</dbReference>
<evidence type="ECO:0000256" key="1">
    <source>
        <dbReference type="SAM" id="Phobius"/>
    </source>
</evidence>
<proteinExistence type="predicted"/>
<keyword evidence="1" id="KW-0812">Transmembrane</keyword>
<feature type="transmembrane region" description="Helical" evidence="1">
    <location>
        <begin position="39"/>
        <end position="59"/>
    </location>
</feature>
<protein>
    <submittedName>
        <fullName evidence="2">Uncharacterized protein</fullName>
    </submittedName>
</protein>
<dbReference type="EMBL" id="CAJVCH010539316">
    <property type="protein sequence ID" value="CAG7826309.1"/>
    <property type="molecule type" value="Genomic_DNA"/>
</dbReference>
<accession>A0A8J2LNE5</accession>
<organism evidence="2 3">
    <name type="scientific">Allacma fusca</name>
    <dbReference type="NCBI Taxonomy" id="39272"/>
    <lineage>
        <taxon>Eukaryota</taxon>
        <taxon>Metazoa</taxon>
        <taxon>Ecdysozoa</taxon>
        <taxon>Arthropoda</taxon>
        <taxon>Hexapoda</taxon>
        <taxon>Collembola</taxon>
        <taxon>Symphypleona</taxon>
        <taxon>Sminthuridae</taxon>
        <taxon>Allacma</taxon>
    </lineage>
</organism>
<feature type="non-terminal residue" evidence="2">
    <location>
        <position position="119"/>
    </location>
</feature>
<reference evidence="2" key="1">
    <citation type="submission" date="2021-06" db="EMBL/GenBank/DDBJ databases">
        <authorList>
            <person name="Hodson N. C."/>
            <person name="Mongue J. A."/>
            <person name="Jaron S. K."/>
        </authorList>
    </citation>
    <scope>NUCLEOTIDE SEQUENCE</scope>
</reference>
<keyword evidence="3" id="KW-1185">Reference proteome</keyword>
<name>A0A8J2LNE5_9HEXA</name>
<comment type="caution">
    <text evidence="2">The sequence shown here is derived from an EMBL/GenBank/DDBJ whole genome shotgun (WGS) entry which is preliminary data.</text>
</comment>
<evidence type="ECO:0000313" key="3">
    <source>
        <dbReference type="Proteomes" id="UP000708208"/>
    </source>
</evidence>
<gene>
    <name evidence="2" type="ORF">AFUS01_LOCUS36366</name>
</gene>
<keyword evidence="1" id="KW-0472">Membrane</keyword>
<feature type="transmembrane region" description="Helical" evidence="1">
    <location>
        <begin position="12"/>
        <end position="33"/>
    </location>
</feature>
<dbReference type="AlphaFoldDB" id="A0A8J2LNE5"/>
<evidence type="ECO:0000313" key="2">
    <source>
        <dbReference type="EMBL" id="CAG7826309.1"/>
    </source>
</evidence>
<sequence>KTSLTALANPFVAVVLFINVAVAAIALGSGTAIKAYDHAWAPAMLVFYSTGLFTFIYFYNHSIDFLQIIHKWNNIRIHYTEHDVQLQRDINLLASAVMVSGFMENALVHLKQFPVVPQT</sequence>